<dbReference type="Proteomes" id="UP001060170">
    <property type="component" value="Chromosome 13"/>
</dbReference>
<sequence length="1487" mass="166550">MADNESDSGSSSASSTRSSGKKGKPAMELPKFTGENFAIWERKVEMHLKECGLLRYIRQPMLPKPTKRQKKRAYRTASILCSNLADDVFNTICTKERQENPYALWLQFKSVYASDSILSGYEIWSKWEDTQFNNDLLKYISEIEKCVAEFNSIGLKIPDFILCWSIIGRITKKRPMMMQNLFSDLNALGSPRTVISKLREIGRYERTMGGKNVESTPTAPGTTALATNTGTSNKRPFDKVRCKGKHNPAATSHDEAGCWTVNPQLRTEYLAKKAKTSAYHTTGINAAPSKSTLTTILDSGASNHMLNSLSYFKTTTPVQIEIITGSGPGELMAIARGDATLQLDSGGVINLKDALFVPRLSRNLLSFVQLIESKAVIAQIANKFQVQIDDSQTFEVDTSNDLLEVKGVLPPMQIAHGLFTETKAAPSEIVKWHNRLGHASFNRIAVSLPFKIDITKTHACDACMGGKITRVPFKGHFKSTNTPLEVVHADLVGPISPATNGGARYFLTLVDQHTGYIHTAILKEKNQAVEAIRGYKIFYEKQTGCVIKKLISDGGGEFCNNTLGHLLEEEGIKHNVSPPYTPQNNGLAERANRTILDMTRCFMLQANASPEWWGEAVKTATATTNCLPSLSKSKKSPIEQLFRSAPDLNFFRPFGCRVWAVKPKQYRDTKFGSNSWEGVLIGYENDYSSYKILCLEDRQIRTVKHAHFDETTFPECPATNKSLNCHGYGKLPNFNSSESMPFEEVEDIPGELERSAEKFSEEEDEEMELIADRLKEVRELSAEMEETTTQQRTDGKEASGGRIIIGGIDERNILASRRERKQAFTVTVSIEPKNHKQAMSCDEHLRWKEAELKEINNMNKHEVWIVRVRVASDDPIPATWAYRKKLGSENEVIEFKARICAQGFRQTFGLNFEAKYAPTGKPASLRFLLSFAVNNGLHIHQLDVRSAFLTCPLEDKVTLLPPPGLDCPPNSVLELKKAIYGLKQGLLVWYKRLSVFLKSIGFSISISDPCVFWRIGHASKPDTWIFAHVDDLVIISSKPEFLKAEVEKEFDIKYPGEAVFLLGMNIERFSTGLQINQTQYIERKLNEFNLASEHPASCPLNPREHLKKATGAEIAEFNKLNINYRALVGSLNYLSILTRPNISYAVSTLSQYLENPGIKHYYAAVQVFRYLISTRNVGLTYVKEDAAQMHAFVDSDWGNCPDTRRSTTGFVVLIGKHLINWKSSKQTTISLSTTEAEYKALSDLGRDLAWFASLSNETQIFPGLKNIKVNVDNRAAIDLAKSKTSQNSFRTKHMDIRLHFVRELLDIKLIKIDYVKTTENSADFLTKPVGRAVIRRSLENLGVIQVSDVALYLATRSTRGCRNRRPGSPRRTRKERRSRGTKLAAAQAFSTTAIPRTRIEDIDRVALQTRITDGTIDKRTNRTLTVSEIKGSDSAIIVCALEYPEVNPGAPTPKIKIDPHPHLVEVSQSPHTHITIEGAAKASALRY</sequence>
<reference evidence="1 2" key="3">
    <citation type="journal article" date="2022" name="Microbiol. Spectr.">
        <title>Folding features and dynamics of 3D genome architecture in plant fungal pathogens.</title>
        <authorList>
            <person name="Xia C."/>
        </authorList>
    </citation>
    <scope>NUCLEOTIDE SEQUENCE [LARGE SCALE GENOMIC DNA]</scope>
    <source>
        <strain evidence="1 2">93-210</strain>
    </source>
</reference>
<reference evidence="2" key="1">
    <citation type="journal article" date="2018" name="BMC Genomics">
        <title>Genomic insights into host adaptation between the wheat stripe rust pathogen (Puccinia striiformis f. sp. tritici) and the barley stripe rust pathogen (Puccinia striiformis f. sp. hordei).</title>
        <authorList>
            <person name="Xia C."/>
            <person name="Wang M."/>
            <person name="Yin C."/>
            <person name="Cornejo O.E."/>
            <person name="Hulbert S.H."/>
            <person name="Chen X."/>
        </authorList>
    </citation>
    <scope>NUCLEOTIDE SEQUENCE [LARGE SCALE GENOMIC DNA]</scope>
    <source>
        <strain evidence="2">93-210</strain>
    </source>
</reference>
<name>A0ACC0DZ43_9BASI</name>
<gene>
    <name evidence="1" type="ORF">MJO28_013330</name>
</gene>
<accession>A0ACC0DZ43</accession>
<protein>
    <submittedName>
        <fullName evidence="1">Uncharacterized protein</fullName>
    </submittedName>
</protein>
<keyword evidence="2" id="KW-1185">Reference proteome</keyword>
<proteinExistence type="predicted"/>
<evidence type="ECO:0000313" key="1">
    <source>
        <dbReference type="EMBL" id="KAI7941045.1"/>
    </source>
</evidence>
<evidence type="ECO:0000313" key="2">
    <source>
        <dbReference type="Proteomes" id="UP001060170"/>
    </source>
</evidence>
<dbReference type="EMBL" id="CM045877">
    <property type="protein sequence ID" value="KAI7941045.1"/>
    <property type="molecule type" value="Genomic_DNA"/>
</dbReference>
<comment type="caution">
    <text evidence="1">The sequence shown here is derived from an EMBL/GenBank/DDBJ whole genome shotgun (WGS) entry which is preliminary data.</text>
</comment>
<reference evidence="2" key="2">
    <citation type="journal article" date="2018" name="Mol. Plant Microbe Interact.">
        <title>Genome sequence resources for the wheat stripe rust pathogen (Puccinia striiformis f. sp. tritici) and the barley stripe rust pathogen (Puccinia striiformis f. sp. hordei).</title>
        <authorList>
            <person name="Xia C."/>
            <person name="Wang M."/>
            <person name="Yin C."/>
            <person name="Cornejo O.E."/>
            <person name="Hulbert S.H."/>
            <person name="Chen X."/>
        </authorList>
    </citation>
    <scope>NUCLEOTIDE SEQUENCE [LARGE SCALE GENOMIC DNA]</scope>
    <source>
        <strain evidence="2">93-210</strain>
    </source>
</reference>
<organism evidence="1 2">
    <name type="scientific">Puccinia striiformis f. sp. tritici</name>
    <dbReference type="NCBI Taxonomy" id="168172"/>
    <lineage>
        <taxon>Eukaryota</taxon>
        <taxon>Fungi</taxon>
        <taxon>Dikarya</taxon>
        <taxon>Basidiomycota</taxon>
        <taxon>Pucciniomycotina</taxon>
        <taxon>Pucciniomycetes</taxon>
        <taxon>Pucciniales</taxon>
        <taxon>Pucciniaceae</taxon>
        <taxon>Puccinia</taxon>
    </lineage>
</organism>